<comment type="caution">
    <text evidence="2">The sequence shown here is derived from an EMBL/GenBank/DDBJ whole genome shotgun (WGS) entry which is preliminary data.</text>
</comment>
<gene>
    <name evidence="2" type="ORF">SAMN04487926_13011</name>
</gene>
<feature type="transmembrane region" description="Helical" evidence="1">
    <location>
        <begin position="28"/>
        <end position="47"/>
    </location>
</feature>
<keyword evidence="1" id="KW-0812">Transmembrane</keyword>
<accession>A0A7Z7FMB3</accession>
<sequence length="132" mass="14333">MRYSGACCCAHGALRALARALVWGLVWFWFGSVLARGAGSGLPVPVIHPRYEFPLHALPLCRAACLFACIGGLAPWRGQVSFWGLRWHPRVAFVLHALPLCGAACLFASIHGLAAWRGRFRLLVCSLASAFC</sequence>
<evidence type="ECO:0000313" key="3">
    <source>
        <dbReference type="Proteomes" id="UP000198900"/>
    </source>
</evidence>
<name>A0A7Z7FMB3_9BURK</name>
<dbReference type="Proteomes" id="UP000198900">
    <property type="component" value="Unassembled WGS sequence"/>
</dbReference>
<keyword evidence="1" id="KW-1133">Transmembrane helix</keyword>
<organism evidence="2 3">
    <name type="scientific">Paraburkholderia steynii</name>
    <dbReference type="NCBI Taxonomy" id="1245441"/>
    <lineage>
        <taxon>Bacteria</taxon>
        <taxon>Pseudomonadati</taxon>
        <taxon>Pseudomonadota</taxon>
        <taxon>Betaproteobacteria</taxon>
        <taxon>Burkholderiales</taxon>
        <taxon>Burkholderiaceae</taxon>
        <taxon>Paraburkholderia</taxon>
    </lineage>
</organism>
<protein>
    <submittedName>
        <fullName evidence="2">Uncharacterized protein</fullName>
    </submittedName>
</protein>
<evidence type="ECO:0000313" key="2">
    <source>
        <dbReference type="EMBL" id="SDJ01594.1"/>
    </source>
</evidence>
<dbReference type="EMBL" id="FNDI01000030">
    <property type="protein sequence ID" value="SDJ01594.1"/>
    <property type="molecule type" value="Genomic_DNA"/>
</dbReference>
<dbReference type="AlphaFoldDB" id="A0A7Z7FMB3"/>
<proteinExistence type="predicted"/>
<keyword evidence="3" id="KW-1185">Reference proteome</keyword>
<evidence type="ECO:0000256" key="1">
    <source>
        <dbReference type="SAM" id="Phobius"/>
    </source>
</evidence>
<feature type="transmembrane region" description="Helical" evidence="1">
    <location>
        <begin position="96"/>
        <end position="116"/>
    </location>
</feature>
<keyword evidence="1" id="KW-0472">Membrane</keyword>
<reference evidence="2" key="1">
    <citation type="submission" date="2016-10" db="EMBL/GenBank/DDBJ databases">
        <authorList>
            <person name="Varghese N."/>
            <person name="Submissions S."/>
        </authorList>
    </citation>
    <scope>NUCLEOTIDE SEQUENCE [LARGE SCALE GENOMIC DNA]</scope>
    <source>
        <strain evidence="2">YR281</strain>
    </source>
</reference>